<reference evidence="2" key="1">
    <citation type="journal article" date="2011" name="Science">
        <title>The plant cell wall-decomposing machinery underlies the functional diversity of forest fungi.</title>
        <authorList>
            <person name="Eastwood D.C."/>
            <person name="Floudas D."/>
            <person name="Binder M."/>
            <person name="Majcherczyk A."/>
            <person name="Schneider P."/>
            <person name="Aerts A."/>
            <person name="Asiegbu F.O."/>
            <person name="Baker S.E."/>
            <person name="Barry K."/>
            <person name="Bendiksby M."/>
            <person name="Blumentritt M."/>
            <person name="Coutinho P.M."/>
            <person name="Cullen D."/>
            <person name="de Vries R.P."/>
            <person name="Gathman A."/>
            <person name="Goodell B."/>
            <person name="Henrissat B."/>
            <person name="Ihrmark K."/>
            <person name="Kauserud H."/>
            <person name="Kohler A."/>
            <person name="LaButti K."/>
            <person name="Lapidus A."/>
            <person name="Lavin J.L."/>
            <person name="Lee Y.-H."/>
            <person name="Lindquist E."/>
            <person name="Lilly W."/>
            <person name="Lucas S."/>
            <person name="Morin E."/>
            <person name="Murat C."/>
            <person name="Oguiza J.A."/>
            <person name="Park J."/>
            <person name="Pisabarro A.G."/>
            <person name="Riley R."/>
            <person name="Rosling A."/>
            <person name="Salamov A."/>
            <person name="Schmidt O."/>
            <person name="Schmutz J."/>
            <person name="Skrede I."/>
            <person name="Stenlid J."/>
            <person name="Wiebenga A."/>
            <person name="Xie X."/>
            <person name="Kuees U."/>
            <person name="Hibbett D.S."/>
            <person name="Hoffmeister D."/>
            <person name="Hoegberg N."/>
            <person name="Martin F."/>
            <person name="Grigoriev I.V."/>
            <person name="Watkinson S.C."/>
        </authorList>
    </citation>
    <scope>NUCLEOTIDE SEQUENCE [LARGE SCALE GENOMIC DNA]</scope>
    <source>
        <strain evidence="2">S7.9</strain>
    </source>
</reference>
<gene>
    <name evidence="1" type="ORF">SERLADRAFT_404621</name>
</gene>
<dbReference type="GeneID" id="18812411"/>
<evidence type="ECO:0000313" key="2">
    <source>
        <dbReference type="Proteomes" id="UP000008064"/>
    </source>
</evidence>
<sequence>MGMDIDNNITATKMLIPPPSSVPTKKSPPPPWFLIAIPKPRNKKHNTDFIQVDASLENLKAILYKDFPFASVGLHLLDAIEHDPNFSPGPTSPQVFSFIERIKQADPNSPKFDEDNHDLVTVILALLPEKQPSKTEVALLMTNQKLKKVPCKATRT</sequence>
<dbReference type="Proteomes" id="UP000008064">
    <property type="component" value="Unassembled WGS sequence"/>
</dbReference>
<proteinExistence type="predicted"/>
<dbReference type="RefSeq" id="XP_007312345.1">
    <property type="nucleotide sequence ID" value="XM_007312283.1"/>
</dbReference>
<dbReference type="EMBL" id="GL945428">
    <property type="protein sequence ID" value="EGO30461.1"/>
    <property type="molecule type" value="Genomic_DNA"/>
</dbReference>
<evidence type="ECO:0000313" key="1">
    <source>
        <dbReference type="EMBL" id="EGO30461.1"/>
    </source>
</evidence>
<dbReference type="HOGENOM" id="CLU_105975_0_0_1"/>
<accession>F8NE79</accession>
<dbReference type="AlphaFoldDB" id="F8NE79"/>
<organism evidence="2">
    <name type="scientific">Serpula lacrymans var. lacrymans (strain S7.9)</name>
    <name type="common">Dry rot fungus</name>
    <dbReference type="NCBI Taxonomy" id="578457"/>
    <lineage>
        <taxon>Eukaryota</taxon>
        <taxon>Fungi</taxon>
        <taxon>Dikarya</taxon>
        <taxon>Basidiomycota</taxon>
        <taxon>Agaricomycotina</taxon>
        <taxon>Agaricomycetes</taxon>
        <taxon>Agaricomycetidae</taxon>
        <taxon>Boletales</taxon>
        <taxon>Coniophorineae</taxon>
        <taxon>Serpulaceae</taxon>
        <taxon>Serpula</taxon>
    </lineage>
</organism>
<dbReference type="KEGG" id="sla:SERLADRAFT_404621"/>
<protein>
    <submittedName>
        <fullName evidence="1">Uncharacterized protein</fullName>
    </submittedName>
</protein>
<dbReference type="OrthoDB" id="3227833at2759"/>
<name>F8NE79_SERL9</name>